<feature type="region of interest" description="Disordered" evidence="1">
    <location>
        <begin position="1"/>
        <end position="39"/>
    </location>
</feature>
<evidence type="ECO:0000256" key="1">
    <source>
        <dbReference type="SAM" id="MobiDB-lite"/>
    </source>
</evidence>
<reference evidence="2 3" key="1">
    <citation type="journal article" date="2012" name="Genome Biol.">
        <title>Genome and low-iron response of an oceanic diatom adapted to chronic iron limitation.</title>
        <authorList>
            <person name="Lommer M."/>
            <person name="Specht M."/>
            <person name="Roy A.S."/>
            <person name="Kraemer L."/>
            <person name="Andreson R."/>
            <person name="Gutowska M.A."/>
            <person name="Wolf J."/>
            <person name="Bergner S.V."/>
            <person name="Schilhabel M.B."/>
            <person name="Klostermeier U.C."/>
            <person name="Beiko R.G."/>
            <person name="Rosenstiel P."/>
            <person name="Hippler M."/>
            <person name="Laroche J."/>
        </authorList>
    </citation>
    <scope>NUCLEOTIDE SEQUENCE [LARGE SCALE GENOMIC DNA]</scope>
    <source>
        <strain evidence="2 3">CCMP1005</strain>
    </source>
</reference>
<proteinExistence type="predicted"/>
<feature type="compositionally biased region" description="Basic and acidic residues" evidence="1">
    <location>
        <begin position="9"/>
        <end position="20"/>
    </location>
</feature>
<sequence length="68" mass="7541">MYQLQLKNANEHSKSHERGASRAWHVAATSSGSRQRACRAPDAGAQLSYNSYRLDRPSKALFLIRPAG</sequence>
<keyword evidence="3" id="KW-1185">Reference proteome</keyword>
<accession>K0S3M9</accession>
<dbReference type="EMBL" id="AGNL01022191">
    <property type="protein sequence ID" value="EJK59845.1"/>
    <property type="molecule type" value="Genomic_DNA"/>
</dbReference>
<dbReference type="AlphaFoldDB" id="K0S3M9"/>
<gene>
    <name evidence="2" type="ORF">THAOC_19880</name>
</gene>
<organism evidence="2 3">
    <name type="scientific">Thalassiosira oceanica</name>
    <name type="common">Marine diatom</name>
    <dbReference type="NCBI Taxonomy" id="159749"/>
    <lineage>
        <taxon>Eukaryota</taxon>
        <taxon>Sar</taxon>
        <taxon>Stramenopiles</taxon>
        <taxon>Ochrophyta</taxon>
        <taxon>Bacillariophyta</taxon>
        <taxon>Coscinodiscophyceae</taxon>
        <taxon>Thalassiosirophycidae</taxon>
        <taxon>Thalassiosirales</taxon>
        <taxon>Thalassiosiraceae</taxon>
        <taxon>Thalassiosira</taxon>
    </lineage>
</organism>
<dbReference type="Proteomes" id="UP000266841">
    <property type="component" value="Unassembled WGS sequence"/>
</dbReference>
<evidence type="ECO:0000313" key="3">
    <source>
        <dbReference type="Proteomes" id="UP000266841"/>
    </source>
</evidence>
<comment type="caution">
    <text evidence="2">The sequence shown here is derived from an EMBL/GenBank/DDBJ whole genome shotgun (WGS) entry which is preliminary data.</text>
</comment>
<protein>
    <submittedName>
        <fullName evidence="2">Uncharacterized protein</fullName>
    </submittedName>
</protein>
<evidence type="ECO:0000313" key="2">
    <source>
        <dbReference type="EMBL" id="EJK59845.1"/>
    </source>
</evidence>
<name>K0S3M9_THAOC</name>